<evidence type="ECO:0000313" key="4">
    <source>
        <dbReference type="Proteomes" id="UP001596091"/>
    </source>
</evidence>
<evidence type="ECO:0000259" key="2">
    <source>
        <dbReference type="Pfam" id="PF01636"/>
    </source>
</evidence>
<proteinExistence type="inferred from homology"/>
<dbReference type="EMBL" id="JBHSPH010000003">
    <property type="protein sequence ID" value="MFC5863118.1"/>
    <property type="molecule type" value="Genomic_DNA"/>
</dbReference>
<dbReference type="InterPro" id="IPR002575">
    <property type="entry name" value="Aminoglycoside_PTrfase"/>
</dbReference>
<sequence>MAHGLSGSLEAPDWPPLELDEVRQLLRRYPQAGEGQRIVSRSPRPFSSAGLVETSSRTVFIKRHSSLIRTCEELNEEHRFIEFLAEAFEQEERQNNFSGQQLVQAPLRDVSEETSVCLGEWTYEVHPRARGLDVYEQVISWQPFLSNHHAYAAGETLARLHHAAKGYAASARRTQQLVTSFTIFAGPGESELSSSQIDAHRDLPFLHMQHYLSSRPSLRNYAEDRDWRLDMQELFLPLYRELTPWLPYLEPLWTHNDFHGSNMMWRSNEDDATVISIVDFGLSDRTNAIHDLATAIERNIIEWLRMQDTTADLVHFDHLAALLDGYESCTPLSYEQARALAAILPLVHCEFALSETDYFLSVLHSENKAYLAYEGYFLGHAQWFLLPQGQVLLSWLREWAEKHPRASGGDH</sequence>
<dbReference type="InterPro" id="IPR050249">
    <property type="entry name" value="Pseudomonas-type_ThrB"/>
</dbReference>
<gene>
    <name evidence="3" type="ORF">ACFPT7_12500</name>
</gene>
<dbReference type="SUPFAM" id="SSF56112">
    <property type="entry name" value="Protein kinase-like (PK-like)"/>
    <property type="match status" value="1"/>
</dbReference>
<dbReference type="Gene3D" id="3.90.1200.10">
    <property type="match status" value="1"/>
</dbReference>
<reference evidence="4" key="1">
    <citation type="journal article" date="2019" name="Int. J. Syst. Evol. Microbiol.">
        <title>The Global Catalogue of Microorganisms (GCM) 10K type strain sequencing project: providing services to taxonomists for standard genome sequencing and annotation.</title>
        <authorList>
            <consortium name="The Broad Institute Genomics Platform"/>
            <consortium name="The Broad Institute Genome Sequencing Center for Infectious Disease"/>
            <person name="Wu L."/>
            <person name="Ma J."/>
        </authorList>
    </citation>
    <scope>NUCLEOTIDE SEQUENCE [LARGE SCALE GENOMIC DNA]</scope>
    <source>
        <strain evidence="4">JCM 4087</strain>
    </source>
</reference>
<evidence type="ECO:0000256" key="1">
    <source>
        <dbReference type="ARBA" id="ARBA00038240"/>
    </source>
</evidence>
<dbReference type="PANTHER" id="PTHR21064">
    <property type="entry name" value="AMINOGLYCOSIDE PHOSPHOTRANSFERASE DOMAIN-CONTAINING PROTEIN-RELATED"/>
    <property type="match status" value="1"/>
</dbReference>
<comment type="caution">
    <text evidence="3">The sequence shown here is derived from an EMBL/GenBank/DDBJ whole genome shotgun (WGS) entry which is preliminary data.</text>
</comment>
<organism evidence="3 4">
    <name type="scientific">Acidicapsa dinghuensis</name>
    <dbReference type="NCBI Taxonomy" id="2218256"/>
    <lineage>
        <taxon>Bacteria</taxon>
        <taxon>Pseudomonadati</taxon>
        <taxon>Acidobacteriota</taxon>
        <taxon>Terriglobia</taxon>
        <taxon>Terriglobales</taxon>
        <taxon>Acidobacteriaceae</taxon>
        <taxon>Acidicapsa</taxon>
    </lineage>
</organism>
<comment type="similarity">
    <text evidence="1">Belongs to the pseudomonas-type ThrB family.</text>
</comment>
<dbReference type="InterPro" id="IPR011009">
    <property type="entry name" value="Kinase-like_dom_sf"/>
</dbReference>
<evidence type="ECO:0000313" key="3">
    <source>
        <dbReference type="EMBL" id="MFC5863118.1"/>
    </source>
</evidence>
<dbReference type="RefSeq" id="WP_263339556.1">
    <property type="nucleotide sequence ID" value="NZ_JAGSYH010000005.1"/>
</dbReference>
<keyword evidence="4" id="KW-1185">Reference proteome</keyword>
<protein>
    <submittedName>
        <fullName evidence="3">Phosphotransferase enzyme family protein</fullName>
    </submittedName>
</protein>
<dbReference type="Pfam" id="PF01636">
    <property type="entry name" value="APH"/>
    <property type="match status" value="1"/>
</dbReference>
<dbReference type="PANTHER" id="PTHR21064:SF6">
    <property type="entry name" value="AMINOGLYCOSIDE PHOSPHOTRANSFERASE DOMAIN-CONTAINING PROTEIN"/>
    <property type="match status" value="1"/>
</dbReference>
<feature type="domain" description="Aminoglycoside phosphotransferase" evidence="2">
    <location>
        <begin position="51"/>
        <end position="303"/>
    </location>
</feature>
<name>A0ABW1EGA3_9BACT</name>
<dbReference type="Proteomes" id="UP001596091">
    <property type="component" value="Unassembled WGS sequence"/>
</dbReference>
<accession>A0ABW1EGA3</accession>